<organism evidence="1 2">
    <name type="scientific">Pelomicrobium methylotrophicum</name>
    <dbReference type="NCBI Taxonomy" id="2602750"/>
    <lineage>
        <taxon>Bacteria</taxon>
        <taxon>Pseudomonadati</taxon>
        <taxon>Pseudomonadota</taxon>
        <taxon>Hydrogenophilia</taxon>
        <taxon>Hydrogenophilia incertae sedis</taxon>
        <taxon>Pelomicrobium</taxon>
    </lineage>
</organism>
<proteinExistence type="predicted"/>
<protein>
    <recommendedName>
        <fullName evidence="3">Nucleotidyltransferase domain protein</fullName>
    </recommendedName>
</protein>
<reference evidence="1 2" key="1">
    <citation type="submission" date="2019-08" db="EMBL/GenBank/DDBJ databases">
        <title>Pelomicrobium methylotrophicum gen. nov., sp. nov. a moderately thermophilic, facultatively anaerobic, lithoautotrophic and methylotrophic bacterium isolated from a terrestrial mud volcano.</title>
        <authorList>
            <person name="Slobodkina G.B."/>
            <person name="Merkel A.Y."/>
            <person name="Slobodkin A.I."/>
        </authorList>
    </citation>
    <scope>NUCLEOTIDE SEQUENCE [LARGE SCALE GENOMIC DNA]</scope>
    <source>
        <strain evidence="1 2">SM250</strain>
    </source>
</reference>
<dbReference type="RefSeq" id="WP_147800533.1">
    <property type="nucleotide sequence ID" value="NZ_VPFL01000018.1"/>
</dbReference>
<comment type="caution">
    <text evidence="1">The sequence shown here is derived from an EMBL/GenBank/DDBJ whole genome shotgun (WGS) entry which is preliminary data.</text>
</comment>
<name>A0A5C7EVD9_9PROT</name>
<dbReference type="Proteomes" id="UP000321201">
    <property type="component" value="Unassembled WGS sequence"/>
</dbReference>
<evidence type="ECO:0000313" key="1">
    <source>
        <dbReference type="EMBL" id="TXF11013.1"/>
    </source>
</evidence>
<evidence type="ECO:0000313" key="2">
    <source>
        <dbReference type="Proteomes" id="UP000321201"/>
    </source>
</evidence>
<dbReference type="InterPro" id="IPR043519">
    <property type="entry name" value="NT_sf"/>
</dbReference>
<sequence>MGRTPGPKRNLMRERIAHLAARLMAQDGVQDFGTAKRKAAEQLGAADTRHLPTNSEVEEALRAFRALYEPEEHAAVLRALREAALSVMRRLEAFNPHLTGSVLTGTAGKYSDINLQLFTDSVKDVEYFLMREKIPYRAGERRVAAGDGWRSVPVFSICAGQATVNIAVYGTKDLWSAGRPSSENGIPLRAKTAYVEMLLRDEEN</sequence>
<dbReference type="SUPFAM" id="SSF81301">
    <property type="entry name" value="Nucleotidyltransferase"/>
    <property type="match status" value="1"/>
</dbReference>
<accession>A0A5C7EVD9</accession>
<dbReference type="AlphaFoldDB" id="A0A5C7EVD9"/>
<dbReference type="InParanoid" id="A0A5C7EVD9"/>
<dbReference type="EMBL" id="VPFL01000018">
    <property type="protein sequence ID" value="TXF11013.1"/>
    <property type="molecule type" value="Genomic_DNA"/>
</dbReference>
<dbReference type="OrthoDB" id="5294130at2"/>
<evidence type="ECO:0008006" key="3">
    <source>
        <dbReference type="Google" id="ProtNLM"/>
    </source>
</evidence>
<keyword evidence="2" id="KW-1185">Reference proteome</keyword>
<gene>
    <name evidence="1" type="ORF">FR698_12505</name>
</gene>